<feature type="domain" description="PAC" evidence="11">
    <location>
        <begin position="377"/>
        <end position="432"/>
    </location>
</feature>
<comment type="caution">
    <text evidence="13">The sequence shown here is derived from an EMBL/GenBank/DDBJ whole genome shotgun (WGS) entry which is preliminary data.</text>
</comment>
<sequence length="655" mass="73828">MSYELNNTGKFLRNLTLSTKFTLAIGFILLTFCVIFSLLIYLHLKNRVIEDANEKTRIIMTQINAVGDYIKHTLRPKMFEVLPNVQNKEEFVVEAMSTTHVTQEVMKRFNADMKDYVFKRVSDNPLNPMDKADELHERLIAFFRENKWQRSWNGIIKAEDKEFLIRVKAIIVEKGCLKCHGDPSTAPKGLIKKYGTKSGFRWKEGDIIGVESVTVPIDIAIGQIKEIAISTFVFGFITLLFLFISLQGAFWSLVSRPLSKLTSVFKGIANGTEPLNQNLIITSHDEIGELTESFNQMAKHLYNAQEDLRKNAETLRSIFEGISDPLALINPDCTPEITNHAYREWISKGKSAVFTKRCEPENCDPDTMCPICFLAKAKKEKKAVSEYWEGDDGNYYYVHLYPIFDDKGDVFKAVHYVKDITDKRKMEEQLRMAEKLAAIGQLSAGIAHEINNPLGGIRLCFNNLMTTSMDEKTKKTHIDVINSGLARIQDIVKQLLDFSKKSALSISPASINTLIENVLKLTDYLISKREIKIIKKLSPDVPEIMVDPNKMEQVFLNIILNAVQSMDGDKGLLTIETSCNNGFCIASFADSGHGISEEILPYIFDPFFTTKPVGEGTGLGLSVSKSIIEQHKGKILVETNPKGTKFTVMLPCDEG</sequence>
<dbReference type="PANTHER" id="PTHR43065">
    <property type="entry name" value="SENSOR HISTIDINE KINASE"/>
    <property type="match status" value="1"/>
</dbReference>
<dbReference type="InterPro" id="IPR035965">
    <property type="entry name" value="PAS-like_dom_sf"/>
</dbReference>
<dbReference type="Pfam" id="PF08448">
    <property type="entry name" value="PAS_4"/>
    <property type="match status" value="1"/>
</dbReference>
<dbReference type="GO" id="GO:0000155">
    <property type="term" value="F:phosphorelay sensor kinase activity"/>
    <property type="evidence" value="ECO:0007669"/>
    <property type="project" value="InterPro"/>
</dbReference>
<dbReference type="PROSITE" id="PS50885">
    <property type="entry name" value="HAMP"/>
    <property type="match status" value="1"/>
</dbReference>
<accession>A0A5J4KUP7</accession>
<evidence type="ECO:0000259" key="10">
    <source>
        <dbReference type="PROSITE" id="PS50109"/>
    </source>
</evidence>
<evidence type="ECO:0000259" key="11">
    <source>
        <dbReference type="PROSITE" id="PS50113"/>
    </source>
</evidence>
<evidence type="ECO:0000256" key="1">
    <source>
        <dbReference type="ARBA" id="ARBA00000085"/>
    </source>
</evidence>
<dbReference type="InterPro" id="IPR036890">
    <property type="entry name" value="HATPase_C_sf"/>
</dbReference>
<keyword evidence="8" id="KW-0902">Two-component regulatory system</keyword>
<name>A0A5J4KUP7_9ZZZZ</name>
<comment type="catalytic activity">
    <reaction evidence="1">
        <text>ATP + protein L-histidine = ADP + protein N-phospho-L-histidine.</text>
        <dbReference type="EC" id="2.7.13.3"/>
    </reaction>
</comment>
<dbReference type="SMART" id="SM00388">
    <property type="entry name" value="HisKA"/>
    <property type="match status" value="1"/>
</dbReference>
<dbReference type="InterPro" id="IPR036097">
    <property type="entry name" value="HisK_dim/P_sf"/>
</dbReference>
<dbReference type="GO" id="GO:0016020">
    <property type="term" value="C:membrane"/>
    <property type="evidence" value="ECO:0007669"/>
    <property type="project" value="InterPro"/>
</dbReference>
<dbReference type="InterPro" id="IPR003660">
    <property type="entry name" value="HAMP_dom"/>
</dbReference>
<dbReference type="PROSITE" id="PS50109">
    <property type="entry name" value="HIS_KIN"/>
    <property type="match status" value="1"/>
</dbReference>
<protein>
    <recommendedName>
        <fullName evidence="2">histidine kinase</fullName>
        <ecNumber evidence="2">2.7.13.3</ecNumber>
    </recommendedName>
</protein>
<evidence type="ECO:0000256" key="6">
    <source>
        <dbReference type="ARBA" id="ARBA00022777"/>
    </source>
</evidence>
<reference evidence="13" key="1">
    <citation type="submission" date="2019-10" db="EMBL/GenBank/DDBJ databases">
        <title>Metagenomic sequencing of thiosulfate-disproportionating enrichment culture.</title>
        <authorList>
            <person name="Umezawa K."/>
            <person name="Kojima H."/>
            <person name="Fukui M."/>
        </authorList>
    </citation>
    <scope>NUCLEOTIDE SEQUENCE</scope>
    <source>
        <strain evidence="13">45J</strain>
    </source>
</reference>
<dbReference type="InterPro" id="IPR005467">
    <property type="entry name" value="His_kinase_dom"/>
</dbReference>
<dbReference type="InterPro" id="IPR004358">
    <property type="entry name" value="Sig_transdc_His_kin-like_C"/>
</dbReference>
<gene>
    <name evidence="13" type="ORF">A45J_1024</name>
</gene>
<dbReference type="Pfam" id="PF00512">
    <property type="entry name" value="HisKA"/>
    <property type="match status" value="1"/>
</dbReference>
<evidence type="ECO:0000259" key="12">
    <source>
        <dbReference type="PROSITE" id="PS50885"/>
    </source>
</evidence>
<dbReference type="Gene3D" id="1.10.287.130">
    <property type="match status" value="1"/>
</dbReference>
<evidence type="ECO:0000313" key="13">
    <source>
        <dbReference type="EMBL" id="GER93288.1"/>
    </source>
</evidence>
<feature type="domain" description="HAMP" evidence="12">
    <location>
        <begin position="252"/>
        <end position="306"/>
    </location>
</feature>
<evidence type="ECO:0000256" key="4">
    <source>
        <dbReference type="ARBA" id="ARBA00022679"/>
    </source>
</evidence>
<dbReference type="InterPro" id="IPR021796">
    <property type="entry name" value="Tll0287-like_dom"/>
</dbReference>
<keyword evidence="9" id="KW-1133">Transmembrane helix</keyword>
<dbReference type="SUPFAM" id="SSF55874">
    <property type="entry name" value="ATPase domain of HSP90 chaperone/DNA topoisomerase II/histidine kinase"/>
    <property type="match status" value="1"/>
</dbReference>
<keyword evidence="6 13" id="KW-0418">Kinase</keyword>
<dbReference type="SMART" id="SM00387">
    <property type="entry name" value="HATPase_c"/>
    <property type="match status" value="1"/>
</dbReference>
<dbReference type="SUPFAM" id="SSF55785">
    <property type="entry name" value="PYP-like sensor domain (PAS domain)"/>
    <property type="match status" value="1"/>
</dbReference>
<dbReference type="Pfam" id="PF11845">
    <property type="entry name" value="Tll0287-like"/>
    <property type="match status" value="1"/>
</dbReference>
<dbReference type="EC" id="2.7.13.3" evidence="2"/>
<keyword evidence="5" id="KW-0547">Nucleotide-binding</keyword>
<dbReference type="Gene3D" id="3.30.565.10">
    <property type="entry name" value="Histidine kinase-like ATPase, C-terminal domain"/>
    <property type="match status" value="1"/>
</dbReference>
<evidence type="ECO:0000256" key="2">
    <source>
        <dbReference type="ARBA" id="ARBA00012438"/>
    </source>
</evidence>
<dbReference type="Gene3D" id="3.30.450.20">
    <property type="entry name" value="PAS domain"/>
    <property type="match status" value="1"/>
</dbReference>
<dbReference type="EMBL" id="BLAB01000001">
    <property type="protein sequence ID" value="GER93288.1"/>
    <property type="molecule type" value="Genomic_DNA"/>
</dbReference>
<evidence type="ECO:0000256" key="7">
    <source>
        <dbReference type="ARBA" id="ARBA00022840"/>
    </source>
</evidence>
<keyword evidence="4" id="KW-0808">Transferase</keyword>
<dbReference type="GO" id="GO:0005524">
    <property type="term" value="F:ATP binding"/>
    <property type="evidence" value="ECO:0007669"/>
    <property type="project" value="UniProtKB-KW"/>
</dbReference>
<feature type="domain" description="Histidine kinase" evidence="10">
    <location>
        <begin position="445"/>
        <end position="654"/>
    </location>
</feature>
<dbReference type="InterPro" id="IPR003661">
    <property type="entry name" value="HisK_dim/P_dom"/>
</dbReference>
<dbReference type="SUPFAM" id="SSF158472">
    <property type="entry name" value="HAMP domain-like"/>
    <property type="match status" value="1"/>
</dbReference>
<keyword evidence="9" id="KW-0812">Transmembrane</keyword>
<dbReference type="Gene3D" id="6.10.340.10">
    <property type="match status" value="1"/>
</dbReference>
<feature type="transmembrane region" description="Helical" evidence="9">
    <location>
        <begin position="232"/>
        <end position="254"/>
    </location>
</feature>
<dbReference type="PANTHER" id="PTHR43065:SF46">
    <property type="entry name" value="C4-DICARBOXYLATE TRANSPORT SENSOR PROTEIN DCTB"/>
    <property type="match status" value="1"/>
</dbReference>
<proteinExistence type="predicted"/>
<feature type="transmembrane region" description="Helical" evidence="9">
    <location>
        <begin position="20"/>
        <end position="42"/>
    </location>
</feature>
<keyword evidence="7" id="KW-0067">ATP-binding</keyword>
<evidence type="ECO:0000256" key="8">
    <source>
        <dbReference type="ARBA" id="ARBA00023012"/>
    </source>
</evidence>
<evidence type="ECO:0000256" key="5">
    <source>
        <dbReference type="ARBA" id="ARBA00022741"/>
    </source>
</evidence>
<dbReference type="Pfam" id="PF02518">
    <property type="entry name" value="HATPase_c"/>
    <property type="match status" value="1"/>
</dbReference>
<evidence type="ECO:0000256" key="3">
    <source>
        <dbReference type="ARBA" id="ARBA00022553"/>
    </source>
</evidence>
<keyword evidence="9" id="KW-0472">Membrane</keyword>
<dbReference type="PROSITE" id="PS50113">
    <property type="entry name" value="PAC"/>
    <property type="match status" value="1"/>
</dbReference>
<dbReference type="InterPro" id="IPR003594">
    <property type="entry name" value="HATPase_dom"/>
</dbReference>
<keyword evidence="3" id="KW-0597">Phosphoprotein</keyword>
<dbReference type="Pfam" id="PF00672">
    <property type="entry name" value="HAMP"/>
    <property type="match status" value="1"/>
</dbReference>
<dbReference type="SUPFAM" id="SSF47384">
    <property type="entry name" value="Homodimeric domain of signal transducing histidine kinase"/>
    <property type="match status" value="1"/>
</dbReference>
<dbReference type="CDD" id="cd06225">
    <property type="entry name" value="HAMP"/>
    <property type="match status" value="1"/>
</dbReference>
<dbReference type="AlphaFoldDB" id="A0A5J4KUP7"/>
<dbReference type="SMART" id="SM00304">
    <property type="entry name" value="HAMP"/>
    <property type="match status" value="1"/>
</dbReference>
<dbReference type="InterPro" id="IPR000700">
    <property type="entry name" value="PAS-assoc_C"/>
</dbReference>
<dbReference type="CDD" id="cd00082">
    <property type="entry name" value="HisKA"/>
    <property type="match status" value="1"/>
</dbReference>
<organism evidence="13">
    <name type="scientific">hot springs metagenome</name>
    <dbReference type="NCBI Taxonomy" id="433727"/>
    <lineage>
        <taxon>unclassified sequences</taxon>
        <taxon>metagenomes</taxon>
        <taxon>ecological metagenomes</taxon>
    </lineage>
</organism>
<dbReference type="InterPro" id="IPR013656">
    <property type="entry name" value="PAS_4"/>
</dbReference>
<evidence type="ECO:0000256" key="9">
    <source>
        <dbReference type="SAM" id="Phobius"/>
    </source>
</evidence>
<dbReference type="PRINTS" id="PR00344">
    <property type="entry name" value="BCTRLSENSOR"/>
</dbReference>